<name>A0AAF0BVR5_9ACTN</name>
<evidence type="ECO:0008006" key="4">
    <source>
        <dbReference type="Google" id="ProtNLM"/>
    </source>
</evidence>
<dbReference type="Proteomes" id="UP001216390">
    <property type="component" value="Chromosome"/>
</dbReference>
<dbReference type="RefSeq" id="WP_272738641.1">
    <property type="nucleotide sequence ID" value="NZ_CP116942.1"/>
</dbReference>
<feature type="compositionally biased region" description="Basic and acidic residues" evidence="1">
    <location>
        <begin position="131"/>
        <end position="142"/>
    </location>
</feature>
<protein>
    <recommendedName>
        <fullName evidence="4">Polyhydroxyalkanoate synthesis regulator phasin</fullName>
    </recommendedName>
</protein>
<gene>
    <name evidence="2" type="ORF">PO878_10370</name>
</gene>
<organism evidence="2 3">
    <name type="scientific">Iamia majanohamensis</name>
    <dbReference type="NCBI Taxonomy" id="467976"/>
    <lineage>
        <taxon>Bacteria</taxon>
        <taxon>Bacillati</taxon>
        <taxon>Actinomycetota</taxon>
        <taxon>Acidimicrobiia</taxon>
        <taxon>Acidimicrobiales</taxon>
        <taxon>Iamiaceae</taxon>
        <taxon>Iamia</taxon>
    </lineage>
</organism>
<accession>A0AAF0BVR5</accession>
<proteinExistence type="predicted"/>
<feature type="compositionally biased region" description="Basic residues" evidence="1">
    <location>
        <begin position="154"/>
        <end position="206"/>
    </location>
</feature>
<feature type="region of interest" description="Disordered" evidence="1">
    <location>
        <begin position="123"/>
        <end position="206"/>
    </location>
</feature>
<evidence type="ECO:0000313" key="3">
    <source>
        <dbReference type="Proteomes" id="UP001216390"/>
    </source>
</evidence>
<keyword evidence="3" id="KW-1185">Reference proteome</keyword>
<dbReference type="AlphaFoldDB" id="A0AAF0BVR5"/>
<evidence type="ECO:0000256" key="1">
    <source>
        <dbReference type="SAM" id="MobiDB-lite"/>
    </source>
</evidence>
<evidence type="ECO:0000313" key="2">
    <source>
        <dbReference type="EMBL" id="WCO69127.1"/>
    </source>
</evidence>
<reference evidence="2" key="1">
    <citation type="submission" date="2023-01" db="EMBL/GenBank/DDBJ databases">
        <title>The diversity of Class Acidimicrobiia in South China Sea sediment environments and the proposal of Iamia marina sp. nov., a novel species of the genus Iamia.</title>
        <authorList>
            <person name="He Y."/>
            <person name="Tian X."/>
        </authorList>
    </citation>
    <scope>NUCLEOTIDE SEQUENCE</scope>
    <source>
        <strain evidence="2">DSM 19957</strain>
    </source>
</reference>
<dbReference type="KEGG" id="ima:PO878_10370"/>
<sequence>MADNSLKRYLDAGIAFTALTQAKAESIVRDLVKTGEVQTEQAQAAVNDLLDRSRANTERIVELVRNEVTEQVKSMGLVGQAELSRLEKRIEGLTGVNTATAVRKVAGKKAAATRAEEAEARSQAAKKAALTRKENEAKEAAVRKVAGQKAAATRAKKATGKKAATKKKAAAKKAPAKKKAAAKKAPAKKKAASKKAPAKKTAAKKA</sequence>
<dbReference type="EMBL" id="CP116942">
    <property type="protein sequence ID" value="WCO69127.1"/>
    <property type="molecule type" value="Genomic_DNA"/>
</dbReference>